<evidence type="ECO:0000313" key="3">
    <source>
        <dbReference type="Proteomes" id="UP001066276"/>
    </source>
</evidence>
<name>A0AAV7LMP6_PLEWA</name>
<proteinExistence type="predicted"/>
<accession>A0AAV7LMP6</accession>
<feature type="region of interest" description="Disordered" evidence="1">
    <location>
        <begin position="1"/>
        <end position="80"/>
    </location>
</feature>
<dbReference type="EMBL" id="JANPWB010000015">
    <property type="protein sequence ID" value="KAJ1090708.1"/>
    <property type="molecule type" value="Genomic_DNA"/>
</dbReference>
<sequence>MAANQLKWARDDGNGVEDPEEDGDREGVQHEENGEPEEVQRKEESAEEGEMAAQEPPQRMQERCLQRHPSGDSAIRGSRE</sequence>
<dbReference type="AlphaFoldDB" id="A0AAV7LMP6"/>
<gene>
    <name evidence="2" type="ORF">NDU88_003837</name>
</gene>
<evidence type="ECO:0000256" key="1">
    <source>
        <dbReference type="SAM" id="MobiDB-lite"/>
    </source>
</evidence>
<reference evidence="2" key="1">
    <citation type="journal article" date="2022" name="bioRxiv">
        <title>Sequencing and chromosome-scale assembly of the giantPleurodeles waltlgenome.</title>
        <authorList>
            <person name="Brown T."/>
            <person name="Elewa A."/>
            <person name="Iarovenko S."/>
            <person name="Subramanian E."/>
            <person name="Araus A.J."/>
            <person name="Petzold A."/>
            <person name="Susuki M."/>
            <person name="Suzuki K.-i.T."/>
            <person name="Hayashi T."/>
            <person name="Toyoda A."/>
            <person name="Oliveira C."/>
            <person name="Osipova E."/>
            <person name="Leigh N.D."/>
            <person name="Simon A."/>
            <person name="Yun M.H."/>
        </authorList>
    </citation>
    <scope>NUCLEOTIDE SEQUENCE</scope>
    <source>
        <strain evidence="2">20211129_DDA</strain>
        <tissue evidence="2">Liver</tissue>
    </source>
</reference>
<dbReference type="Proteomes" id="UP001066276">
    <property type="component" value="Chromosome 11"/>
</dbReference>
<comment type="caution">
    <text evidence="2">The sequence shown here is derived from an EMBL/GenBank/DDBJ whole genome shotgun (WGS) entry which is preliminary data.</text>
</comment>
<organism evidence="2 3">
    <name type="scientific">Pleurodeles waltl</name>
    <name type="common">Iberian ribbed newt</name>
    <dbReference type="NCBI Taxonomy" id="8319"/>
    <lineage>
        <taxon>Eukaryota</taxon>
        <taxon>Metazoa</taxon>
        <taxon>Chordata</taxon>
        <taxon>Craniata</taxon>
        <taxon>Vertebrata</taxon>
        <taxon>Euteleostomi</taxon>
        <taxon>Amphibia</taxon>
        <taxon>Batrachia</taxon>
        <taxon>Caudata</taxon>
        <taxon>Salamandroidea</taxon>
        <taxon>Salamandridae</taxon>
        <taxon>Pleurodelinae</taxon>
        <taxon>Pleurodeles</taxon>
    </lineage>
</organism>
<keyword evidence="3" id="KW-1185">Reference proteome</keyword>
<protein>
    <submittedName>
        <fullName evidence="2">Uncharacterized protein</fullName>
    </submittedName>
</protein>
<evidence type="ECO:0000313" key="2">
    <source>
        <dbReference type="EMBL" id="KAJ1090708.1"/>
    </source>
</evidence>
<feature type="compositionally biased region" description="Basic and acidic residues" evidence="1">
    <location>
        <begin position="25"/>
        <end position="44"/>
    </location>
</feature>
<feature type="compositionally biased region" description="Acidic residues" evidence="1">
    <location>
        <begin position="14"/>
        <end position="24"/>
    </location>
</feature>